<reference evidence="1 2" key="2">
    <citation type="journal article" date="2022" name="Mol. Ecol. Resour.">
        <title>The genomes of chicory, endive, great burdock and yacon provide insights into Asteraceae paleo-polyploidization history and plant inulin production.</title>
        <authorList>
            <person name="Fan W."/>
            <person name="Wang S."/>
            <person name="Wang H."/>
            <person name="Wang A."/>
            <person name="Jiang F."/>
            <person name="Liu H."/>
            <person name="Zhao H."/>
            <person name="Xu D."/>
            <person name="Zhang Y."/>
        </authorList>
    </citation>
    <scope>NUCLEOTIDE SEQUENCE [LARGE SCALE GENOMIC DNA]</scope>
    <source>
        <strain evidence="2">cv. Yunnan</strain>
        <tissue evidence="1">Leaves</tissue>
    </source>
</reference>
<dbReference type="EMBL" id="CM042022">
    <property type="protein sequence ID" value="KAI3816158.1"/>
    <property type="molecule type" value="Genomic_DNA"/>
</dbReference>
<sequence length="260" mass="30083">MAFPYAPLHPDMHFRPPESLSLSFLHSNHPNSYKSIMFQLEKVLEKLRQKQVISMGSCKAVDILKNFWCCQENLTEIKNAILTSIKITYIFPKNENFSVKRTYIYTVNMMEISTTSSRANNIMMMEVNTGSSRPNEKRPLEISSPAKEARNHPENNGSNTTIFINHGVLAWNETRRNWVGDQSQRSRKGRTPEDPIISWSTTYEDLLSNNDRFPEPISLPEMVDFLVDVWLDEEHCDAGTTIEFQEIESLNKPLFKYNSL</sequence>
<dbReference type="Proteomes" id="UP001056120">
    <property type="component" value="Linkage Group LG05"/>
</dbReference>
<evidence type="ECO:0000313" key="1">
    <source>
        <dbReference type="EMBL" id="KAI3816158.1"/>
    </source>
</evidence>
<evidence type="ECO:0000313" key="2">
    <source>
        <dbReference type="Proteomes" id="UP001056120"/>
    </source>
</evidence>
<name>A0ACB9J6R1_9ASTR</name>
<proteinExistence type="predicted"/>
<comment type="caution">
    <text evidence="1">The sequence shown here is derived from an EMBL/GenBank/DDBJ whole genome shotgun (WGS) entry which is preliminary data.</text>
</comment>
<reference evidence="2" key="1">
    <citation type="journal article" date="2022" name="Mol. Ecol. Resour.">
        <title>The genomes of chicory, endive, great burdock and yacon provide insights into Asteraceae palaeo-polyploidization history and plant inulin production.</title>
        <authorList>
            <person name="Fan W."/>
            <person name="Wang S."/>
            <person name="Wang H."/>
            <person name="Wang A."/>
            <person name="Jiang F."/>
            <person name="Liu H."/>
            <person name="Zhao H."/>
            <person name="Xu D."/>
            <person name="Zhang Y."/>
        </authorList>
    </citation>
    <scope>NUCLEOTIDE SEQUENCE [LARGE SCALE GENOMIC DNA]</scope>
    <source>
        <strain evidence="2">cv. Yunnan</strain>
    </source>
</reference>
<protein>
    <submittedName>
        <fullName evidence="1">Uncharacterized protein</fullName>
    </submittedName>
</protein>
<keyword evidence="2" id="KW-1185">Reference proteome</keyword>
<gene>
    <name evidence="1" type="ORF">L1987_15848</name>
</gene>
<organism evidence="1 2">
    <name type="scientific">Smallanthus sonchifolius</name>
    <dbReference type="NCBI Taxonomy" id="185202"/>
    <lineage>
        <taxon>Eukaryota</taxon>
        <taxon>Viridiplantae</taxon>
        <taxon>Streptophyta</taxon>
        <taxon>Embryophyta</taxon>
        <taxon>Tracheophyta</taxon>
        <taxon>Spermatophyta</taxon>
        <taxon>Magnoliopsida</taxon>
        <taxon>eudicotyledons</taxon>
        <taxon>Gunneridae</taxon>
        <taxon>Pentapetalae</taxon>
        <taxon>asterids</taxon>
        <taxon>campanulids</taxon>
        <taxon>Asterales</taxon>
        <taxon>Asteraceae</taxon>
        <taxon>Asteroideae</taxon>
        <taxon>Heliantheae alliance</taxon>
        <taxon>Millerieae</taxon>
        <taxon>Smallanthus</taxon>
    </lineage>
</organism>
<accession>A0ACB9J6R1</accession>